<evidence type="ECO:0008006" key="5">
    <source>
        <dbReference type="Google" id="ProtNLM"/>
    </source>
</evidence>
<keyword evidence="2" id="KW-0472">Membrane</keyword>
<gene>
    <name evidence="3" type="ORF">CP557_04850</name>
</gene>
<evidence type="ECO:0000256" key="2">
    <source>
        <dbReference type="SAM" id="Phobius"/>
    </source>
</evidence>
<reference evidence="3 4" key="1">
    <citation type="submission" date="2017-09" db="EMBL/GenBank/DDBJ databases">
        <title>Genome sequences of Natrinema ejinorence JCM 13890T.</title>
        <authorList>
            <person name="Roh S.W."/>
            <person name="Kim Y.B."/>
            <person name="Kim J.Y."/>
        </authorList>
    </citation>
    <scope>NUCLEOTIDE SEQUENCE [LARGE SCALE GENOMIC DNA]</scope>
    <source>
        <strain evidence="3 4">JCM 13890</strain>
    </source>
</reference>
<keyword evidence="2" id="KW-1133">Transmembrane helix</keyword>
<feature type="transmembrane region" description="Helical" evidence="2">
    <location>
        <begin position="107"/>
        <end position="125"/>
    </location>
</feature>
<comment type="caution">
    <text evidence="3">The sequence shown here is derived from an EMBL/GenBank/DDBJ whole genome shotgun (WGS) entry which is preliminary data.</text>
</comment>
<keyword evidence="4" id="KW-1185">Reference proteome</keyword>
<protein>
    <recommendedName>
        <fullName evidence="5">DUF456 domain-containing protein</fullName>
    </recommendedName>
</protein>
<proteinExistence type="predicted"/>
<dbReference type="RefSeq" id="WP_097378864.1">
    <property type="nucleotide sequence ID" value="NZ_NXNI01000001.1"/>
</dbReference>
<evidence type="ECO:0000256" key="1">
    <source>
        <dbReference type="SAM" id="MobiDB-lite"/>
    </source>
</evidence>
<dbReference type="OrthoDB" id="242095at2157"/>
<evidence type="ECO:0000313" key="4">
    <source>
        <dbReference type="Proteomes" id="UP000219689"/>
    </source>
</evidence>
<dbReference type="Proteomes" id="UP000219689">
    <property type="component" value="Unassembled WGS sequence"/>
</dbReference>
<feature type="compositionally biased region" description="Basic and acidic residues" evidence="1">
    <location>
        <begin position="1"/>
        <end position="10"/>
    </location>
</feature>
<name>A0A2A5QSU8_9EURY</name>
<feature type="transmembrane region" description="Helical" evidence="2">
    <location>
        <begin position="181"/>
        <end position="199"/>
    </location>
</feature>
<feature type="compositionally biased region" description="Basic and acidic residues" evidence="1">
    <location>
        <begin position="53"/>
        <end position="81"/>
    </location>
</feature>
<dbReference type="EMBL" id="NXNI01000001">
    <property type="protein sequence ID" value="PCR89921.1"/>
    <property type="molecule type" value="Genomic_DNA"/>
</dbReference>
<keyword evidence="2" id="KW-0812">Transmembrane</keyword>
<sequence>MSDRSDEVTRSQDAPGTDDLLEETDRLLSESSADVSDASHESAETSPGAAGGDGRRESAGGFDRGRDIERELQPESDREADTGSSRSWLSPLTSRLSLGGYFSPKGYLGLVLVLSASLLAGATALPFAGRLIGMFAAAFAIGLLASKRRYLEMGAAGASVGGVGAVLNHVFIAAMGTGQTLVAVGATVGLLASVVGYYFGRDLRAGLSRDID</sequence>
<organism evidence="3 4">
    <name type="scientific">Natrinema ejinorense</name>
    <dbReference type="NCBI Taxonomy" id="373386"/>
    <lineage>
        <taxon>Archaea</taxon>
        <taxon>Methanobacteriati</taxon>
        <taxon>Methanobacteriota</taxon>
        <taxon>Stenosarchaea group</taxon>
        <taxon>Halobacteria</taxon>
        <taxon>Halobacteriales</taxon>
        <taxon>Natrialbaceae</taxon>
        <taxon>Natrinema</taxon>
    </lineage>
</organism>
<dbReference type="AlphaFoldDB" id="A0A2A5QSU8"/>
<feature type="transmembrane region" description="Helical" evidence="2">
    <location>
        <begin position="153"/>
        <end position="175"/>
    </location>
</feature>
<feature type="region of interest" description="Disordered" evidence="1">
    <location>
        <begin position="1"/>
        <end position="87"/>
    </location>
</feature>
<evidence type="ECO:0000313" key="3">
    <source>
        <dbReference type="EMBL" id="PCR89921.1"/>
    </source>
</evidence>
<feature type="transmembrane region" description="Helical" evidence="2">
    <location>
        <begin position="131"/>
        <end position="146"/>
    </location>
</feature>
<accession>A0A2A5QSU8</accession>